<dbReference type="Gene3D" id="1.10.1040.10">
    <property type="entry name" value="N-(1-d-carboxylethyl)-l-norvaline Dehydrogenase, domain 2"/>
    <property type="match status" value="1"/>
</dbReference>
<evidence type="ECO:0000259" key="3">
    <source>
        <dbReference type="Pfam" id="PF01232"/>
    </source>
</evidence>
<name>A0A9X3B9Y6_9HYPH</name>
<protein>
    <submittedName>
        <fullName evidence="5">Mannitol dehydrogenase family protein</fullName>
    </submittedName>
</protein>
<dbReference type="PROSITE" id="PS00974">
    <property type="entry name" value="MANNITOL_DHGENASE"/>
    <property type="match status" value="1"/>
</dbReference>
<dbReference type="PANTHER" id="PTHR43362">
    <property type="entry name" value="MANNITOL DEHYDROGENASE DSF1-RELATED"/>
    <property type="match status" value="1"/>
</dbReference>
<gene>
    <name evidence="5" type="ORF">NYR54_12500</name>
</gene>
<feature type="domain" description="Mannitol dehydrogenase N-terminal" evidence="3">
    <location>
        <begin position="37"/>
        <end position="285"/>
    </location>
</feature>
<evidence type="ECO:0000259" key="4">
    <source>
        <dbReference type="Pfam" id="PF08125"/>
    </source>
</evidence>
<dbReference type="Pfam" id="PF01232">
    <property type="entry name" value="Mannitol_dh"/>
    <property type="match status" value="1"/>
</dbReference>
<dbReference type="InterPro" id="IPR023027">
    <property type="entry name" value="Mannitol_DH_CS"/>
</dbReference>
<dbReference type="EMBL" id="JAODNV010000013">
    <property type="protein sequence ID" value="MCT8991101.1"/>
    <property type="molecule type" value="Genomic_DNA"/>
</dbReference>
<comment type="caution">
    <text evidence="5">The sequence shown here is derived from an EMBL/GenBank/DDBJ whole genome shotgun (WGS) entry which is preliminary data.</text>
</comment>
<dbReference type="AlphaFoldDB" id="A0A9X3B9Y6"/>
<dbReference type="Pfam" id="PF08125">
    <property type="entry name" value="Mannitol_dh_C"/>
    <property type="match status" value="1"/>
</dbReference>
<dbReference type="SUPFAM" id="SSF48179">
    <property type="entry name" value="6-phosphogluconate dehydrogenase C-terminal domain-like"/>
    <property type="match status" value="1"/>
</dbReference>
<dbReference type="InterPro" id="IPR013328">
    <property type="entry name" value="6PGD_dom2"/>
</dbReference>
<keyword evidence="6" id="KW-1185">Reference proteome</keyword>
<dbReference type="GO" id="GO:0016616">
    <property type="term" value="F:oxidoreductase activity, acting on the CH-OH group of donors, NAD or NADP as acceptor"/>
    <property type="evidence" value="ECO:0007669"/>
    <property type="project" value="TreeGrafter"/>
</dbReference>
<dbReference type="RefSeq" id="WP_261515999.1">
    <property type="nucleotide sequence ID" value="NZ_JAODNV010000013.1"/>
</dbReference>
<dbReference type="InterPro" id="IPR013131">
    <property type="entry name" value="Mannitol_DH_N"/>
</dbReference>
<accession>A0A9X3B9Y6</accession>
<dbReference type="InterPro" id="IPR013118">
    <property type="entry name" value="Mannitol_DH_C"/>
</dbReference>
<dbReference type="PANTHER" id="PTHR43362:SF1">
    <property type="entry name" value="MANNITOL DEHYDROGENASE 2-RELATED"/>
    <property type="match status" value="1"/>
</dbReference>
<organism evidence="5 6">
    <name type="scientific">Chelativorans petroleitrophicus</name>
    <dbReference type="NCBI Taxonomy" id="2975484"/>
    <lineage>
        <taxon>Bacteria</taxon>
        <taxon>Pseudomonadati</taxon>
        <taxon>Pseudomonadota</taxon>
        <taxon>Alphaproteobacteria</taxon>
        <taxon>Hyphomicrobiales</taxon>
        <taxon>Phyllobacteriaceae</taxon>
        <taxon>Chelativorans</taxon>
    </lineage>
</organism>
<evidence type="ECO:0000256" key="1">
    <source>
        <dbReference type="ARBA" id="ARBA00023002"/>
    </source>
</evidence>
<dbReference type="Gene3D" id="3.40.50.720">
    <property type="entry name" value="NAD(P)-binding Rossmann-like Domain"/>
    <property type="match status" value="1"/>
</dbReference>
<dbReference type="GO" id="GO:0019594">
    <property type="term" value="P:mannitol metabolic process"/>
    <property type="evidence" value="ECO:0007669"/>
    <property type="project" value="InterPro"/>
</dbReference>
<dbReference type="SUPFAM" id="SSF51735">
    <property type="entry name" value="NAD(P)-binding Rossmann-fold domains"/>
    <property type="match status" value="1"/>
</dbReference>
<reference evidence="5" key="1">
    <citation type="submission" date="2022-08" db="EMBL/GenBank/DDBJ databases">
        <title>Chelativorans sichuanense sp. nov., a paraffin oil-degrading bacterium isolated from a mixture of oil-based drill cuttings and paddy soil.</title>
        <authorList>
            <person name="Yu J."/>
            <person name="Liu H."/>
            <person name="Chen Q."/>
        </authorList>
    </citation>
    <scope>NUCLEOTIDE SEQUENCE</scope>
    <source>
        <strain evidence="5">SCAU 2101</strain>
    </source>
</reference>
<proteinExistence type="predicted"/>
<feature type="domain" description="Mannitol dehydrogenase C-terminal" evidence="4">
    <location>
        <begin position="294"/>
        <end position="483"/>
    </location>
</feature>
<keyword evidence="2" id="KW-0520">NAD</keyword>
<sequence>MRQKPDMAPLRLSAANLENLADRAAVPAYDRAGLKAGILHFGVGNFHRAHQALYLDDLFNSGRDHDWAILGAGVRPADEDMRRALAGQDFLTTVVKQSAGESTARITGPMAGFLRPGDAAAIVDALADPAIRIVSLTITEGGYFIDPGSGRFDPTHPEIVADARQPQAPKTVFGLILAGLKQRRARGIAPFTVMSCDNLPHNGHVTREAVAGLARLSDPAFADWIIEAVAFPNGMVDRITPATGERERRVLAESFGIEDAWPVFCEDFRQWVLEDNFPAGRPALERVGVEFVADVSPYEAMKIRILNGGHAVIAYPSGLLDIHFVHEAMANPLIAAFLDRIEREEIIPVVPPVPGVDLHAYYRRVVERFANPKIGDTVRRLCLDGSNRQPKFILPTVADRLREGRPIAGLALEVALWCRYCFGVTESGAAIAPNDPNWGRLQAAARAARADPMAWLAMEDIFGEVGRSNVFRAAFAEALKALWRDGTEAVLRRYVEAPGTPGNGQS</sequence>
<evidence type="ECO:0000313" key="6">
    <source>
        <dbReference type="Proteomes" id="UP001149009"/>
    </source>
</evidence>
<keyword evidence="1" id="KW-0560">Oxidoreductase</keyword>
<dbReference type="InterPro" id="IPR050988">
    <property type="entry name" value="Mannitol_DH/Oxidoreductase"/>
</dbReference>
<dbReference type="InterPro" id="IPR008927">
    <property type="entry name" value="6-PGluconate_DH-like_C_sf"/>
</dbReference>
<dbReference type="Proteomes" id="UP001149009">
    <property type="component" value="Unassembled WGS sequence"/>
</dbReference>
<dbReference type="InterPro" id="IPR036291">
    <property type="entry name" value="NAD(P)-bd_dom_sf"/>
</dbReference>
<dbReference type="PRINTS" id="PR00084">
    <property type="entry name" value="MTLDHDRGNASE"/>
</dbReference>
<evidence type="ECO:0000256" key="2">
    <source>
        <dbReference type="ARBA" id="ARBA00023027"/>
    </source>
</evidence>
<dbReference type="InterPro" id="IPR000669">
    <property type="entry name" value="Mannitol_DH"/>
</dbReference>
<evidence type="ECO:0000313" key="5">
    <source>
        <dbReference type="EMBL" id="MCT8991101.1"/>
    </source>
</evidence>